<organism evidence="2">
    <name type="scientific">Amphimedon queenslandica</name>
    <name type="common">Sponge</name>
    <dbReference type="NCBI Taxonomy" id="400682"/>
    <lineage>
        <taxon>Eukaryota</taxon>
        <taxon>Metazoa</taxon>
        <taxon>Porifera</taxon>
        <taxon>Demospongiae</taxon>
        <taxon>Heteroscleromorpha</taxon>
        <taxon>Haplosclerida</taxon>
        <taxon>Niphatidae</taxon>
        <taxon>Amphimedon</taxon>
    </lineage>
</organism>
<reference evidence="2" key="1">
    <citation type="submission" date="2017-05" db="UniProtKB">
        <authorList>
            <consortium name="EnsemblMetazoa"/>
        </authorList>
    </citation>
    <scope>IDENTIFICATION</scope>
</reference>
<proteinExistence type="predicted"/>
<keyword evidence="1" id="KW-0812">Transmembrane</keyword>
<dbReference type="AlphaFoldDB" id="A0A1X7VQI6"/>
<evidence type="ECO:0000313" key="2">
    <source>
        <dbReference type="EnsemblMetazoa" id="Aqu2.1.42621_001"/>
    </source>
</evidence>
<name>A0A1X7VQI6_AMPQE</name>
<accession>A0A1X7VQI6</accession>
<sequence length="39" mass="4715">MWKSHLFTFGEIWSMTMYYSTGTLTIFLSNFKNSQKIQF</sequence>
<dbReference type="InParanoid" id="A0A1X7VQI6"/>
<protein>
    <submittedName>
        <fullName evidence="2">Uncharacterized protein</fullName>
    </submittedName>
</protein>
<keyword evidence="1" id="KW-1133">Transmembrane helix</keyword>
<evidence type="ECO:0000256" key="1">
    <source>
        <dbReference type="SAM" id="Phobius"/>
    </source>
</evidence>
<dbReference type="EnsemblMetazoa" id="Aqu2.1.42621_001">
    <property type="protein sequence ID" value="Aqu2.1.42621_001"/>
    <property type="gene ID" value="Aqu2.1.42621"/>
</dbReference>
<keyword evidence="1" id="KW-0472">Membrane</keyword>
<feature type="transmembrane region" description="Helical" evidence="1">
    <location>
        <begin position="12"/>
        <end position="31"/>
    </location>
</feature>